<reference evidence="2 3" key="1">
    <citation type="submission" date="2018-06" db="EMBL/GenBank/DDBJ databases">
        <title>Echinicola strongylocentroti sp. nov., isolated from a sea urchin Strongylocentrotus intermedius.</title>
        <authorList>
            <person name="Bae S.S."/>
        </authorList>
    </citation>
    <scope>NUCLEOTIDE SEQUENCE [LARGE SCALE GENOMIC DNA]</scope>
    <source>
        <strain evidence="2 3">MEBiC08714</strain>
    </source>
</reference>
<protein>
    <submittedName>
        <fullName evidence="2">Uncharacterized protein</fullName>
    </submittedName>
</protein>
<feature type="transmembrane region" description="Helical" evidence="1">
    <location>
        <begin position="27"/>
        <end position="50"/>
    </location>
</feature>
<keyword evidence="1" id="KW-0472">Membrane</keyword>
<dbReference type="Pfam" id="PF18940">
    <property type="entry name" value="DUF5687"/>
    <property type="match status" value="1"/>
</dbReference>
<keyword evidence="1" id="KW-0812">Transmembrane</keyword>
<feature type="transmembrane region" description="Helical" evidence="1">
    <location>
        <begin position="347"/>
        <end position="369"/>
    </location>
</feature>
<evidence type="ECO:0000313" key="3">
    <source>
        <dbReference type="Proteomes" id="UP000248688"/>
    </source>
</evidence>
<feature type="transmembrane region" description="Helical" evidence="1">
    <location>
        <begin position="305"/>
        <end position="326"/>
    </location>
</feature>
<feature type="transmembrane region" description="Helical" evidence="1">
    <location>
        <begin position="167"/>
        <end position="185"/>
    </location>
</feature>
<feature type="transmembrane region" description="Helical" evidence="1">
    <location>
        <begin position="102"/>
        <end position="128"/>
    </location>
</feature>
<feature type="transmembrane region" description="Helical" evidence="1">
    <location>
        <begin position="420"/>
        <end position="439"/>
    </location>
</feature>
<keyword evidence="1" id="KW-1133">Transmembrane helix</keyword>
<name>A0A2Z4IRM7_9BACT</name>
<dbReference type="Proteomes" id="UP000248688">
    <property type="component" value="Chromosome"/>
</dbReference>
<feature type="transmembrane region" description="Helical" evidence="1">
    <location>
        <begin position="375"/>
        <end position="399"/>
    </location>
</feature>
<dbReference type="AlphaFoldDB" id="A0A2Z4IRM7"/>
<feature type="transmembrane region" description="Helical" evidence="1">
    <location>
        <begin position="445"/>
        <end position="463"/>
    </location>
</feature>
<feature type="transmembrane region" description="Helical" evidence="1">
    <location>
        <begin position="62"/>
        <end position="81"/>
    </location>
</feature>
<feature type="transmembrane region" description="Helical" evidence="1">
    <location>
        <begin position="275"/>
        <end position="293"/>
    </location>
</feature>
<sequence length="490" mass="56280">MIKHLIVLQWKSFFGSASFSSNIAIKIIMGFFALYLMLTFGFMGVGTYYFLEKEMELNAFEMVNKLLVYYWAFDLIFRYLLQKMPIVHIKPLLFLPIKKPIIVQYSIWKTILSFFNIIHAFFFIPFSVVLVSNGYDSVPVALWLLGFYALLMSNNFINIFLNRVDSVLFGVAGLIGALGLMQYYGVFDVSVITGPIFQSFYNTPFVVLIPVSFMVAMYWAAYRYFKRRLYLDDGLAVRVQEAQSEDLGWLDRFGSVAVFLKNDIKLIKRNKRSKTTVMMSIMFVFYGLLFFTNSIEAYEGPGWRIFAGLFVTGGFLFSFGQYVPSWDSSYYPLMMSQNIRYRDYLNAKWWLMVMATVVSTILASFYAYFGWEVYLAILVAGFYNVGVNSYMVLWGGAYVKTPIDLTSNKGAFGSSQAFNAKTLLLTIPKMLVPMVLYVIGHVVKGPYLGYLLVAIAAVLGFAFKEKVFNLIEKNYKTEKYKTLAAYKQKN</sequence>
<accession>A0A2Z4IRM7</accession>
<evidence type="ECO:0000256" key="1">
    <source>
        <dbReference type="SAM" id="Phobius"/>
    </source>
</evidence>
<organism evidence="2 3">
    <name type="scientific">Echinicola strongylocentroti</name>
    <dbReference type="NCBI Taxonomy" id="1795355"/>
    <lineage>
        <taxon>Bacteria</taxon>
        <taxon>Pseudomonadati</taxon>
        <taxon>Bacteroidota</taxon>
        <taxon>Cytophagia</taxon>
        <taxon>Cytophagales</taxon>
        <taxon>Cyclobacteriaceae</taxon>
        <taxon>Echinicola</taxon>
    </lineage>
</organism>
<dbReference type="KEGG" id="est:DN752_17140"/>
<proteinExistence type="predicted"/>
<dbReference type="InterPro" id="IPR043742">
    <property type="entry name" value="DUF5687"/>
</dbReference>
<keyword evidence="3" id="KW-1185">Reference proteome</keyword>
<dbReference type="OrthoDB" id="1014144at2"/>
<feature type="transmembrane region" description="Helical" evidence="1">
    <location>
        <begin position="205"/>
        <end position="225"/>
    </location>
</feature>
<evidence type="ECO:0000313" key="2">
    <source>
        <dbReference type="EMBL" id="AWW33226.1"/>
    </source>
</evidence>
<dbReference type="EMBL" id="CP030041">
    <property type="protein sequence ID" value="AWW33226.1"/>
    <property type="molecule type" value="Genomic_DNA"/>
</dbReference>
<feature type="transmembrane region" description="Helical" evidence="1">
    <location>
        <begin position="140"/>
        <end position="160"/>
    </location>
</feature>
<gene>
    <name evidence="2" type="ORF">DN752_17140</name>
</gene>